<evidence type="ECO:0000256" key="9">
    <source>
        <dbReference type="HAMAP-Rule" id="MF_00422"/>
    </source>
</evidence>
<keyword evidence="2 9" id="KW-0813">Transport</keyword>
<dbReference type="GO" id="GO:0065002">
    <property type="term" value="P:intracellular protein transmembrane transport"/>
    <property type="evidence" value="ECO:0007669"/>
    <property type="project" value="UniProtKB-UniRule"/>
</dbReference>
<dbReference type="Pfam" id="PF00584">
    <property type="entry name" value="SecE"/>
    <property type="match status" value="1"/>
</dbReference>
<dbReference type="GO" id="GO:0008320">
    <property type="term" value="F:protein transmembrane transporter activity"/>
    <property type="evidence" value="ECO:0007669"/>
    <property type="project" value="UniProtKB-UniRule"/>
</dbReference>
<dbReference type="GO" id="GO:0005886">
    <property type="term" value="C:plasma membrane"/>
    <property type="evidence" value="ECO:0007669"/>
    <property type="project" value="UniProtKB-SubCell"/>
</dbReference>
<sequence length="74" mass="8455">MTVAKDTKEQQPNVAVRTFRETRSELKKVIWPTREETIRLTIVVLVISALIGLLLFVGDTIFLFLYTALVDFVS</sequence>
<reference evidence="10 11" key="1">
    <citation type="submission" date="2018-12" db="EMBL/GenBank/DDBJ databases">
        <title>Genome Sequence of Candidatus Viridilinea halotolerans isolated from saline sulfide-rich spring.</title>
        <authorList>
            <person name="Grouzdev D.S."/>
            <person name="Burganskaya E.I."/>
            <person name="Krutkina M.S."/>
            <person name="Sukhacheva M.V."/>
            <person name="Gorlenko V.M."/>
        </authorList>
    </citation>
    <scope>NUCLEOTIDE SEQUENCE [LARGE SCALE GENOMIC DNA]</scope>
    <source>
        <strain evidence="10">Chok-6</strain>
    </source>
</reference>
<evidence type="ECO:0000256" key="3">
    <source>
        <dbReference type="ARBA" id="ARBA00022475"/>
    </source>
</evidence>
<evidence type="ECO:0000256" key="1">
    <source>
        <dbReference type="ARBA" id="ARBA00004370"/>
    </source>
</evidence>
<dbReference type="Gene3D" id="1.20.5.1030">
    <property type="entry name" value="Preprotein translocase secy subunit"/>
    <property type="match status" value="1"/>
</dbReference>
<keyword evidence="8 9" id="KW-0472">Membrane</keyword>
<keyword evidence="6 9" id="KW-1133">Transmembrane helix</keyword>
<dbReference type="Proteomes" id="UP000280307">
    <property type="component" value="Unassembled WGS sequence"/>
</dbReference>
<comment type="function">
    <text evidence="9">Essential subunit of the Sec protein translocation channel SecYEG. Clamps together the 2 halves of SecY. May contact the channel plug during translocation.</text>
</comment>
<evidence type="ECO:0000313" key="10">
    <source>
        <dbReference type="EMBL" id="RRR75055.1"/>
    </source>
</evidence>
<dbReference type="EMBL" id="RSAS01000217">
    <property type="protein sequence ID" value="RRR75055.1"/>
    <property type="molecule type" value="Genomic_DNA"/>
</dbReference>
<comment type="caution">
    <text evidence="10">The sequence shown here is derived from an EMBL/GenBank/DDBJ whole genome shotgun (WGS) entry which is preliminary data.</text>
</comment>
<evidence type="ECO:0000256" key="4">
    <source>
        <dbReference type="ARBA" id="ARBA00022692"/>
    </source>
</evidence>
<dbReference type="NCBIfam" id="TIGR00964">
    <property type="entry name" value="secE_bact"/>
    <property type="match status" value="1"/>
</dbReference>
<keyword evidence="4 9" id="KW-0812">Transmembrane</keyword>
<dbReference type="InterPro" id="IPR001901">
    <property type="entry name" value="Translocase_SecE/Sec61-g"/>
</dbReference>
<dbReference type="GO" id="GO:0043952">
    <property type="term" value="P:protein transport by the Sec complex"/>
    <property type="evidence" value="ECO:0007669"/>
    <property type="project" value="UniProtKB-UniRule"/>
</dbReference>
<evidence type="ECO:0000313" key="11">
    <source>
        <dbReference type="Proteomes" id="UP000280307"/>
    </source>
</evidence>
<dbReference type="HAMAP" id="MF_00422">
    <property type="entry name" value="SecE"/>
    <property type="match status" value="1"/>
</dbReference>
<evidence type="ECO:0000256" key="8">
    <source>
        <dbReference type="ARBA" id="ARBA00023136"/>
    </source>
</evidence>
<comment type="subcellular location">
    <subcellularLocation>
        <location evidence="9">Cell membrane</location>
        <topology evidence="9">Single-pass membrane protein</topology>
    </subcellularLocation>
    <subcellularLocation>
        <location evidence="1">Membrane</location>
    </subcellularLocation>
</comment>
<protein>
    <recommendedName>
        <fullName evidence="9">Protein translocase subunit SecE</fullName>
    </recommendedName>
</protein>
<keyword evidence="5 9" id="KW-0653">Protein transport</keyword>
<evidence type="ECO:0000256" key="7">
    <source>
        <dbReference type="ARBA" id="ARBA00023010"/>
    </source>
</evidence>
<dbReference type="PANTHER" id="PTHR33910:SF1">
    <property type="entry name" value="PROTEIN TRANSLOCASE SUBUNIT SECE"/>
    <property type="match status" value="1"/>
</dbReference>
<name>A0A426U546_9CHLR</name>
<gene>
    <name evidence="9 10" type="primary">secE</name>
    <name evidence="10" type="ORF">EI684_05600</name>
</gene>
<dbReference type="InterPro" id="IPR005807">
    <property type="entry name" value="SecE_bac"/>
</dbReference>
<dbReference type="GO" id="GO:0009306">
    <property type="term" value="P:protein secretion"/>
    <property type="evidence" value="ECO:0007669"/>
    <property type="project" value="UniProtKB-UniRule"/>
</dbReference>
<comment type="similarity">
    <text evidence="9">Belongs to the SecE/SEC61-gamma family.</text>
</comment>
<proteinExistence type="inferred from homology"/>
<dbReference type="AlphaFoldDB" id="A0A426U546"/>
<keyword evidence="3 9" id="KW-1003">Cell membrane</keyword>
<dbReference type="PANTHER" id="PTHR33910">
    <property type="entry name" value="PROTEIN TRANSLOCASE SUBUNIT SECE"/>
    <property type="match status" value="1"/>
</dbReference>
<keyword evidence="7 9" id="KW-0811">Translocation</keyword>
<dbReference type="GO" id="GO:0006605">
    <property type="term" value="P:protein targeting"/>
    <property type="evidence" value="ECO:0007669"/>
    <property type="project" value="UniProtKB-UniRule"/>
</dbReference>
<accession>A0A426U546</accession>
<comment type="subunit">
    <text evidence="9">Component of the Sec protein translocase complex. Heterotrimer consisting of SecY, SecE and SecG subunits. The heterotrimers can form oligomers, although 1 heterotrimer is thought to be able to translocate proteins. Interacts with the ribosome. Interacts with SecDF, and other proteins may be involved. Interacts with SecA.</text>
</comment>
<evidence type="ECO:0000256" key="5">
    <source>
        <dbReference type="ARBA" id="ARBA00022927"/>
    </source>
</evidence>
<evidence type="ECO:0000256" key="2">
    <source>
        <dbReference type="ARBA" id="ARBA00022448"/>
    </source>
</evidence>
<organism evidence="10 11">
    <name type="scientific">Candidatus Viridilinea halotolerans</name>
    <dbReference type="NCBI Taxonomy" id="2491704"/>
    <lineage>
        <taxon>Bacteria</taxon>
        <taxon>Bacillati</taxon>
        <taxon>Chloroflexota</taxon>
        <taxon>Chloroflexia</taxon>
        <taxon>Chloroflexales</taxon>
        <taxon>Chloroflexineae</taxon>
        <taxon>Oscillochloridaceae</taxon>
        <taxon>Candidatus Viridilinea</taxon>
    </lineage>
</organism>
<feature type="transmembrane region" description="Helical" evidence="9">
    <location>
        <begin position="42"/>
        <end position="69"/>
    </location>
</feature>
<evidence type="ECO:0000256" key="6">
    <source>
        <dbReference type="ARBA" id="ARBA00022989"/>
    </source>
</evidence>
<dbReference type="InterPro" id="IPR038379">
    <property type="entry name" value="SecE_sf"/>
</dbReference>